<dbReference type="Gene3D" id="1.10.1000.11">
    <property type="entry name" value="Arf Nucleotide-binding Site Opener,domain 2"/>
    <property type="match status" value="1"/>
</dbReference>
<dbReference type="PROSITE" id="PS50190">
    <property type="entry name" value="SEC7"/>
    <property type="match status" value="1"/>
</dbReference>
<accession>A0A8C7YPV7</accession>
<dbReference type="SUPFAM" id="SSF81383">
    <property type="entry name" value="F-box domain"/>
    <property type="match status" value="1"/>
</dbReference>
<protein>
    <submittedName>
        <fullName evidence="3">F-box protein 8</fullName>
    </submittedName>
</protein>
<dbReference type="Gene3D" id="1.20.1280.50">
    <property type="match status" value="1"/>
</dbReference>
<organism evidence="3 4">
    <name type="scientific">Oryzias sinensis</name>
    <name type="common">Chinese medaka</name>
    <dbReference type="NCBI Taxonomy" id="183150"/>
    <lineage>
        <taxon>Eukaryota</taxon>
        <taxon>Metazoa</taxon>
        <taxon>Chordata</taxon>
        <taxon>Craniata</taxon>
        <taxon>Vertebrata</taxon>
        <taxon>Euteleostomi</taxon>
        <taxon>Actinopterygii</taxon>
        <taxon>Neopterygii</taxon>
        <taxon>Teleostei</taxon>
        <taxon>Neoteleostei</taxon>
        <taxon>Acanthomorphata</taxon>
        <taxon>Ovalentaria</taxon>
        <taxon>Atherinomorphae</taxon>
        <taxon>Beloniformes</taxon>
        <taxon>Adrianichthyidae</taxon>
        <taxon>Oryziinae</taxon>
        <taxon>Oryzias</taxon>
    </lineage>
</organism>
<feature type="compositionally biased region" description="Basic and acidic residues" evidence="1">
    <location>
        <begin position="56"/>
        <end position="72"/>
    </location>
</feature>
<dbReference type="Ensembl" id="ENSOSIT00000033762.1">
    <property type="protein sequence ID" value="ENSOSIP00000032032.1"/>
    <property type="gene ID" value="ENSOSIG00000016344.1"/>
</dbReference>
<dbReference type="Gene3D" id="1.10.220.20">
    <property type="match status" value="1"/>
</dbReference>
<reference evidence="3" key="1">
    <citation type="submission" date="2025-08" db="UniProtKB">
        <authorList>
            <consortium name="Ensembl"/>
        </authorList>
    </citation>
    <scope>IDENTIFICATION</scope>
</reference>
<dbReference type="GO" id="GO:0005085">
    <property type="term" value="F:guanyl-nucleotide exchange factor activity"/>
    <property type="evidence" value="ECO:0007669"/>
    <property type="project" value="InterPro"/>
</dbReference>
<dbReference type="GeneTree" id="ENSGT00940000158356"/>
<evidence type="ECO:0000256" key="1">
    <source>
        <dbReference type="SAM" id="MobiDB-lite"/>
    </source>
</evidence>
<dbReference type="InterPro" id="IPR035999">
    <property type="entry name" value="Sec7_dom_sf"/>
</dbReference>
<feature type="region of interest" description="Disordered" evidence="1">
    <location>
        <begin position="52"/>
        <end position="75"/>
    </location>
</feature>
<name>A0A8C7YPV7_9TELE</name>
<dbReference type="CDD" id="cd00171">
    <property type="entry name" value="Sec7"/>
    <property type="match status" value="1"/>
</dbReference>
<dbReference type="InterPro" id="IPR048003">
    <property type="entry name" value="FBXO8_F-box"/>
</dbReference>
<dbReference type="InterPro" id="IPR023394">
    <property type="entry name" value="Sec7_C_sf"/>
</dbReference>
<sequence length="428" mass="49005">MVQFEAGIVASLLLPMCCFYGVGMRSCDFLPQMGQALWRLSPRQQQQLQEELADQLAERGGGKQEHGRDGGAQRRTAQHCYSPDIYHLLRTRRGGKEQSGFIDLEMLPPELGITILSYLNATDLCLAGCVWQDLGNDEYLWQGLCKSTWGHCSIYNKRLRAGFSYRRLYLQLDEGSLTFNANPQEGISYFMSKGILVDHPKELAKFIFYTRRLNWKMLRIYLDERRDVLDELVTLHNFSNQFLPNALREFFRHIHAPEERGEYLETLITKFSHRFCACNPALVRDLGLNPDAVYVLCYSLILLSIDLTSPHVKNKMSKREFIRNTRRAAHNVSEDFCLSDVVQHPAAAGRASLREQRCFQRGFSSSEEKEDTTTVISAFLSVSMFLSAGGFTAVRVASRQQRAVCLNVQSRQEARRKLNEVSRQHALN</sequence>
<dbReference type="InterPro" id="IPR036047">
    <property type="entry name" value="F-box-like_dom_sf"/>
</dbReference>
<reference evidence="3" key="2">
    <citation type="submission" date="2025-09" db="UniProtKB">
        <authorList>
            <consortium name="Ensembl"/>
        </authorList>
    </citation>
    <scope>IDENTIFICATION</scope>
</reference>
<dbReference type="PANTHER" id="PTHR10663">
    <property type="entry name" value="GUANYL-NUCLEOTIDE EXCHANGE FACTOR"/>
    <property type="match status" value="1"/>
</dbReference>
<dbReference type="SMART" id="SM00222">
    <property type="entry name" value="Sec7"/>
    <property type="match status" value="1"/>
</dbReference>
<evidence type="ECO:0000313" key="4">
    <source>
        <dbReference type="Proteomes" id="UP000694383"/>
    </source>
</evidence>
<dbReference type="GO" id="GO:0032012">
    <property type="term" value="P:regulation of ARF protein signal transduction"/>
    <property type="evidence" value="ECO:0007669"/>
    <property type="project" value="InterPro"/>
</dbReference>
<evidence type="ECO:0000259" key="2">
    <source>
        <dbReference type="PROSITE" id="PS50190"/>
    </source>
</evidence>
<dbReference type="Pfam" id="PF01369">
    <property type="entry name" value="Sec7"/>
    <property type="match status" value="1"/>
</dbReference>
<dbReference type="Proteomes" id="UP000694383">
    <property type="component" value="Unplaced"/>
</dbReference>
<feature type="domain" description="SEC7" evidence="2">
    <location>
        <begin position="171"/>
        <end position="336"/>
    </location>
</feature>
<dbReference type="SUPFAM" id="SSF48425">
    <property type="entry name" value="Sec7 domain"/>
    <property type="match status" value="1"/>
</dbReference>
<dbReference type="AlphaFoldDB" id="A0A8C7YPV7"/>
<dbReference type="PANTHER" id="PTHR10663:SF372">
    <property type="entry name" value="F-BOX ONLY PROTEIN 8"/>
    <property type="match status" value="1"/>
</dbReference>
<dbReference type="Pfam" id="PF12937">
    <property type="entry name" value="F-box-like"/>
    <property type="match status" value="1"/>
</dbReference>
<proteinExistence type="predicted"/>
<dbReference type="InterPro" id="IPR000904">
    <property type="entry name" value="Sec7_dom"/>
</dbReference>
<dbReference type="InterPro" id="IPR001810">
    <property type="entry name" value="F-box_dom"/>
</dbReference>
<keyword evidence="4" id="KW-1185">Reference proteome</keyword>
<evidence type="ECO:0000313" key="3">
    <source>
        <dbReference type="Ensembl" id="ENSOSIP00000032032.1"/>
    </source>
</evidence>
<dbReference type="CDD" id="cd22088">
    <property type="entry name" value="F-box_FBXO8"/>
    <property type="match status" value="1"/>
</dbReference>